<dbReference type="InterPro" id="IPR000891">
    <property type="entry name" value="PYR_CT"/>
</dbReference>
<dbReference type="GO" id="GO:0006552">
    <property type="term" value="P:L-leucine catabolic process"/>
    <property type="evidence" value="ECO:0007669"/>
    <property type="project" value="TreeGrafter"/>
</dbReference>
<keyword evidence="4" id="KW-0479">Metal-binding</keyword>
<proteinExistence type="inferred from homology"/>
<dbReference type="GO" id="GO:0046951">
    <property type="term" value="P:ketone body biosynthetic process"/>
    <property type="evidence" value="ECO:0007669"/>
    <property type="project" value="TreeGrafter"/>
</dbReference>
<evidence type="ECO:0000256" key="6">
    <source>
        <dbReference type="ARBA" id="ARBA00049877"/>
    </source>
</evidence>
<name>A0A9W9Z6Y4_9CNID</name>
<dbReference type="Proteomes" id="UP001163046">
    <property type="component" value="Unassembled WGS sequence"/>
</dbReference>
<dbReference type="GO" id="GO:0046872">
    <property type="term" value="F:metal ion binding"/>
    <property type="evidence" value="ECO:0007669"/>
    <property type="project" value="UniProtKB-KW"/>
</dbReference>
<sequence>MKCPLGDTIGVGTPGSTEAMLDGVLESVPVSNLAIHCHDTYGQALANILTALQLGVGTVDASVSGLGGCPYARGASGNVATEDVVYMLHGMGLETGVNLDKLMDAGDFICQALERKTASKVAQARRNSQDTTS</sequence>
<keyword evidence="5" id="KW-0456">Lyase</keyword>
<dbReference type="EC" id="4.1.3.4" evidence="3"/>
<protein>
    <recommendedName>
        <fullName evidence="3">hydroxymethylglutaryl-CoA lyase</fullName>
        <ecNumber evidence="3">4.1.3.4</ecNumber>
    </recommendedName>
</protein>
<organism evidence="8 9">
    <name type="scientific">Desmophyllum pertusum</name>
    <dbReference type="NCBI Taxonomy" id="174260"/>
    <lineage>
        <taxon>Eukaryota</taxon>
        <taxon>Metazoa</taxon>
        <taxon>Cnidaria</taxon>
        <taxon>Anthozoa</taxon>
        <taxon>Hexacorallia</taxon>
        <taxon>Scleractinia</taxon>
        <taxon>Caryophylliina</taxon>
        <taxon>Caryophylliidae</taxon>
        <taxon>Desmophyllum</taxon>
    </lineage>
</organism>
<feature type="domain" description="Pyruvate carboxyltransferase" evidence="7">
    <location>
        <begin position="1"/>
        <end position="103"/>
    </location>
</feature>
<comment type="similarity">
    <text evidence="2">Belongs to the HMG-CoA lyase family.</text>
</comment>
<dbReference type="OrthoDB" id="1905920at2759"/>
<accession>A0A9W9Z6Y4</accession>
<dbReference type="GO" id="GO:0004419">
    <property type="term" value="F:hydroxymethylglutaryl-CoA lyase activity"/>
    <property type="evidence" value="ECO:0007669"/>
    <property type="project" value="UniProtKB-EC"/>
</dbReference>
<evidence type="ECO:0000259" key="7">
    <source>
        <dbReference type="PROSITE" id="PS50991"/>
    </source>
</evidence>
<evidence type="ECO:0000256" key="5">
    <source>
        <dbReference type="ARBA" id="ARBA00023239"/>
    </source>
</evidence>
<dbReference type="Pfam" id="PF00682">
    <property type="entry name" value="HMGL-like"/>
    <property type="match status" value="1"/>
</dbReference>
<reference evidence="8" key="1">
    <citation type="submission" date="2023-01" db="EMBL/GenBank/DDBJ databases">
        <title>Genome assembly of the deep-sea coral Lophelia pertusa.</title>
        <authorList>
            <person name="Herrera S."/>
            <person name="Cordes E."/>
        </authorList>
    </citation>
    <scope>NUCLEOTIDE SEQUENCE</scope>
    <source>
        <strain evidence="8">USNM1676648</strain>
        <tissue evidence="8">Polyp</tissue>
    </source>
</reference>
<gene>
    <name evidence="8" type="ORF">OS493_035094</name>
</gene>
<dbReference type="InterPro" id="IPR043594">
    <property type="entry name" value="HMGL"/>
</dbReference>
<dbReference type="Gene3D" id="3.20.20.70">
    <property type="entry name" value="Aldolase class I"/>
    <property type="match status" value="1"/>
</dbReference>
<dbReference type="SUPFAM" id="SSF51569">
    <property type="entry name" value="Aldolase"/>
    <property type="match status" value="1"/>
</dbReference>
<evidence type="ECO:0000256" key="1">
    <source>
        <dbReference type="ARBA" id="ARBA00005143"/>
    </source>
</evidence>
<comment type="catalytic activity">
    <reaction evidence="6">
        <text>(3S)-3-hydroxy-3-methylglutaryl-CoA = acetoacetate + acetyl-CoA</text>
        <dbReference type="Rhea" id="RHEA:24404"/>
        <dbReference type="ChEBI" id="CHEBI:13705"/>
        <dbReference type="ChEBI" id="CHEBI:43074"/>
        <dbReference type="ChEBI" id="CHEBI:57288"/>
        <dbReference type="EC" id="4.1.3.4"/>
    </reaction>
</comment>
<keyword evidence="9" id="KW-1185">Reference proteome</keyword>
<comment type="pathway">
    <text evidence="1">Metabolic intermediate metabolism; (S)-3-hydroxy-3-methylglutaryl-CoA degradation; acetoacetate from (S)-3-hydroxy-3-methylglutaryl-CoA: step 1/1.</text>
</comment>
<evidence type="ECO:0000313" key="9">
    <source>
        <dbReference type="Proteomes" id="UP001163046"/>
    </source>
</evidence>
<dbReference type="EMBL" id="MU826401">
    <property type="protein sequence ID" value="KAJ7376351.1"/>
    <property type="molecule type" value="Genomic_DNA"/>
</dbReference>
<evidence type="ECO:0000313" key="8">
    <source>
        <dbReference type="EMBL" id="KAJ7376351.1"/>
    </source>
</evidence>
<evidence type="ECO:0000256" key="2">
    <source>
        <dbReference type="ARBA" id="ARBA00009405"/>
    </source>
</evidence>
<dbReference type="PANTHER" id="PTHR42738:SF7">
    <property type="entry name" value="HYDROXYMETHYLGLUTARYL-COA LYASE"/>
    <property type="match status" value="1"/>
</dbReference>
<evidence type="ECO:0000256" key="3">
    <source>
        <dbReference type="ARBA" id="ARBA00012910"/>
    </source>
</evidence>
<dbReference type="AlphaFoldDB" id="A0A9W9Z6Y4"/>
<dbReference type="PROSITE" id="PS50991">
    <property type="entry name" value="PYR_CT"/>
    <property type="match status" value="1"/>
</dbReference>
<comment type="caution">
    <text evidence="8">The sequence shown here is derived from an EMBL/GenBank/DDBJ whole genome shotgun (WGS) entry which is preliminary data.</text>
</comment>
<evidence type="ECO:0000256" key="4">
    <source>
        <dbReference type="ARBA" id="ARBA00022723"/>
    </source>
</evidence>
<dbReference type="PANTHER" id="PTHR42738">
    <property type="entry name" value="HYDROXYMETHYLGLUTARYL-COA LYASE"/>
    <property type="match status" value="1"/>
</dbReference>
<dbReference type="InterPro" id="IPR013785">
    <property type="entry name" value="Aldolase_TIM"/>
</dbReference>